<evidence type="ECO:0000313" key="5">
    <source>
        <dbReference type="EMBL" id="RWS10303.1"/>
    </source>
</evidence>
<proteinExistence type="predicted"/>
<feature type="compositionally biased region" description="Polar residues" evidence="1">
    <location>
        <begin position="804"/>
        <end position="818"/>
    </location>
</feature>
<dbReference type="EMBL" id="NCKU01003304">
    <property type="protein sequence ID" value="RWS07784.1"/>
    <property type="molecule type" value="Genomic_DNA"/>
</dbReference>
<dbReference type="InterPro" id="IPR050621">
    <property type="entry name" value="Tudor_domain_containing"/>
</dbReference>
<dbReference type="PANTHER" id="PTHR22948:SF29">
    <property type="entry name" value="FI02030P-RELATED"/>
    <property type="match status" value="1"/>
</dbReference>
<evidence type="ECO:0000259" key="2">
    <source>
        <dbReference type="PROSITE" id="PS50304"/>
    </source>
</evidence>
<feature type="compositionally biased region" description="Basic and acidic residues" evidence="1">
    <location>
        <begin position="491"/>
        <end position="504"/>
    </location>
</feature>
<dbReference type="OrthoDB" id="6514238at2759"/>
<dbReference type="AlphaFoldDB" id="A0A3S3P4B7"/>
<feature type="domain" description="Tudor" evidence="2">
    <location>
        <begin position="268"/>
        <end position="337"/>
    </location>
</feature>
<dbReference type="GO" id="GO:0005737">
    <property type="term" value="C:cytoplasm"/>
    <property type="evidence" value="ECO:0007669"/>
    <property type="project" value="UniProtKB-ARBA"/>
</dbReference>
<feature type="compositionally biased region" description="Polar residues" evidence="1">
    <location>
        <begin position="105"/>
        <end position="121"/>
    </location>
</feature>
<feature type="region of interest" description="Disordered" evidence="1">
    <location>
        <begin position="484"/>
        <end position="520"/>
    </location>
</feature>
<dbReference type="Proteomes" id="UP000285301">
    <property type="component" value="Unassembled WGS sequence"/>
</dbReference>
<evidence type="ECO:0000313" key="6">
    <source>
        <dbReference type="Proteomes" id="UP000285301"/>
    </source>
</evidence>
<sequence length="840" mass="95571">MASNEARNARRPYEEIVERLQSKLDFLFLQRNELFALINSHIDNVVLRCGDVQQMDKAEFFKHYERTNREIESITDKLLLMKVKLSDFEFEEESSDESALPPNPIQDSNEPLENELRPQNGSLYFTPPENFNIGLNSERSLQSNAPSIAHEEASAIAEAPESFRDNTRESNGSLHNGPVSNHRTPYPLDDELEKYLKFTVKPATISDQEYMSCIITHIVTPSEFYIIILNKDELNHEGSSFVIDDLHEHLQENYNADQHEPPEVRSPASLLGSYWACIYEKDKFWYRAKVIDVQMNDQDANTDYKKWKILVRYIDFGNEEYVTVGDLRPLLPEFFSIPIHAIKCSLAHIRPIGEDWDFNTCNFFMESSGFLKEATVTVFITNRIISDDHSVSFDVLLWNSIVEGNETKDVLVNALLVTKKMAKTSSFDWIKEAERATREKTPPQEAGPRIAAIAAGLRCFDSARFGGSDSVLSRVNQSPSRIFSKHSSLVESRHDENSRSEMLKGAEGGVPPSPKQDDWDPRSEDYYNANNVYSVNPNDPSIATIGYKTQDYNGDYLERDTQIINLIPREDIPENSYILLAITAIDSPFSFHGIPLNNFNSRQKPESLKNLLKISLEASATFRDLQNLSDNMKAYYTNRVAAENFYIFPSEGALIAFKDGEYFKRGRIITFEANEDCVIQCVDTGTMHNSVPRTNVFSLTPDFTLFNSLAIHCRLANIVSQSSGKVNQWSKSEIQVFKSFASGKTFLALVIEHDIRDDIVVVELITLSKDGVELNVSDFLVQRNCALKVTAFVQSQIAQTGSNAQSEQKGRTFVTQNLRIEESEEEEEDETWQSDEDNED</sequence>
<feature type="region of interest" description="Disordered" evidence="1">
    <location>
        <begin position="165"/>
        <end position="185"/>
    </location>
</feature>
<dbReference type="InterPro" id="IPR002999">
    <property type="entry name" value="Tudor"/>
</dbReference>
<feature type="region of interest" description="Disordered" evidence="1">
    <location>
        <begin position="804"/>
        <end position="840"/>
    </location>
</feature>
<feature type="compositionally biased region" description="Polar residues" evidence="1">
    <location>
        <begin position="169"/>
        <end position="183"/>
    </location>
</feature>
<dbReference type="PROSITE" id="PS50304">
    <property type="entry name" value="TUDOR"/>
    <property type="match status" value="1"/>
</dbReference>
<protein>
    <recommendedName>
        <fullName evidence="2">Tudor domain-containing protein</fullName>
    </recommendedName>
</protein>
<comment type="caution">
    <text evidence="3">The sequence shown here is derived from an EMBL/GenBank/DDBJ whole genome shotgun (WGS) entry which is preliminary data.</text>
</comment>
<dbReference type="Gene3D" id="2.40.50.90">
    <property type="match status" value="2"/>
</dbReference>
<dbReference type="SUPFAM" id="SSF63748">
    <property type="entry name" value="Tudor/PWWP/MBT"/>
    <property type="match status" value="2"/>
</dbReference>
<accession>A0A3S3P4B7</accession>
<dbReference type="InterPro" id="IPR035437">
    <property type="entry name" value="SNase_OB-fold_sf"/>
</dbReference>
<gene>
    <name evidence="3" type="ORF">B4U79_16112</name>
    <name evidence="5" type="ORF">B4U79_17630</name>
    <name evidence="4" type="ORF">B4U79_17631</name>
</gene>
<dbReference type="SMART" id="SM00333">
    <property type="entry name" value="TUDOR"/>
    <property type="match status" value="1"/>
</dbReference>
<feature type="compositionally biased region" description="Acidic residues" evidence="1">
    <location>
        <begin position="822"/>
        <end position="840"/>
    </location>
</feature>
<dbReference type="Pfam" id="PF00567">
    <property type="entry name" value="TUDOR"/>
    <property type="match status" value="2"/>
</dbReference>
<dbReference type="STRING" id="1965070.A0A3S3P4B7"/>
<evidence type="ECO:0000313" key="4">
    <source>
        <dbReference type="EMBL" id="RWS10296.1"/>
    </source>
</evidence>
<reference evidence="3" key="2">
    <citation type="submission" date="2018-11" db="EMBL/GenBank/DDBJ databases">
        <title>Trombidioid mite genomics.</title>
        <authorList>
            <person name="Dong X."/>
        </authorList>
    </citation>
    <scope>NUCLEOTIDE SEQUENCE</scope>
    <source>
        <strain evidence="3">UoL-WK</strain>
    </source>
</reference>
<name>A0A3S3P4B7_9ACAR</name>
<dbReference type="EMBL" id="NCKU01002142">
    <property type="protein sequence ID" value="RWS10296.1"/>
    <property type="molecule type" value="Genomic_DNA"/>
</dbReference>
<dbReference type="PANTHER" id="PTHR22948">
    <property type="entry name" value="TUDOR DOMAIN CONTAINING PROTEIN"/>
    <property type="match status" value="1"/>
</dbReference>
<dbReference type="EMBL" id="NCKU01002140">
    <property type="protein sequence ID" value="RWS10303.1"/>
    <property type="molecule type" value="Genomic_DNA"/>
</dbReference>
<keyword evidence="6" id="KW-1185">Reference proteome</keyword>
<organism evidence="3 6">
    <name type="scientific">Dinothrombium tinctorium</name>
    <dbReference type="NCBI Taxonomy" id="1965070"/>
    <lineage>
        <taxon>Eukaryota</taxon>
        <taxon>Metazoa</taxon>
        <taxon>Ecdysozoa</taxon>
        <taxon>Arthropoda</taxon>
        <taxon>Chelicerata</taxon>
        <taxon>Arachnida</taxon>
        <taxon>Acari</taxon>
        <taxon>Acariformes</taxon>
        <taxon>Trombidiformes</taxon>
        <taxon>Prostigmata</taxon>
        <taxon>Anystina</taxon>
        <taxon>Parasitengona</taxon>
        <taxon>Trombidioidea</taxon>
        <taxon>Trombidiidae</taxon>
        <taxon>Dinothrombium</taxon>
    </lineage>
</organism>
<reference evidence="3 6" key="1">
    <citation type="journal article" date="2018" name="Gigascience">
        <title>Genomes of trombidid mites reveal novel predicted allergens and laterally-transferred genes associated with secondary metabolism.</title>
        <authorList>
            <person name="Dong X."/>
            <person name="Chaisiri K."/>
            <person name="Xia D."/>
            <person name="Armstrong S.D."/>
            <person name="Fang Y."/>
            <person name="Donnelly M.J."/>
            <person name="Kadowaki T."/>
            <person name="McGarry J.W."/>
            <person name="Darby A.C."/>
            <person name="Makepeace B.L."/>
        </authorList>
    </citation>
    <scope>NUCLEOTIDE SEQUENCE [LARGE SCALE GENOMIC DNA]</scope>
    <source>
        <strain evidence="3">UoL-WK</strain>
    </source>
</reference>
<dbReference type="Gene3D" id="2.30.30.140">
    <property type="match status" value="2"/>
</dbReference>
<evidence type="ECO:0000313" key="3">
    <source>
        <dbReference type="EMBL" id="RWS07784.1"/>
    </source>
</evidence>
<feature type="region of interest" description="Disordered" evidence="1">
    <location>
        <begin position="92"/>
        <end position="121"/>
    </location>
</feature>
<evidence type="ECO:0000256" key="1">
    <source>
        <dbReference type="SAM" id="MobiDB-lite"/>
    </source>
</evidence>